<dbReference type="InterPro" id="IPR037459">
    <property type="entry name" value="RhgT-like"/>
</dbReference>
<sequence>MKKYAVLLLSFVALAFRPAEEKQIQVFLVGDSTMANKPDRSKPERGWGMYLDQFFDAQTSVQNHGTNGRSTRNFRHEGRWAKLLAKEYPKWQQKWANPTGAKL</sequence>
<dbReference type="RefSeq" id="WP_084446943.1">
    <property type="nucleotide sequence ID" value="NZ_FWWW01000086.1"/>
</dbReference>
<dbReference type="EMBL" id="FWWW01000086">
    <property type="protein sequence ID" value="SMB98635.1"/>
    <property type="molecule type" value="Genomic_DNA"/>
</dbReference>
<dbReference type="SUPFAM" id="SSF52266">
    <property type="entry name" value="SGNH hydrolase"/>
    <property type="match status" value="1"/>
</dbReference>
<organism evidence="3 4">
    <name type="scientific">Hymenobacter roseosalivarius DSM 11622</name>
    <dbReference type="NCBI Taxonomy" id="645990"/>
    <lineage>
        <taxon>Bacteria</taxon>
        <taxon>Pseudomonadati</taxon>
        <taxon>Bacteroidota</taxon>
        <taxon>Cytophagia</taxon>
        <taxon>Cytophagales</taxon>
        <taxon>Hymenobacteraceae</taxon>
        <taxon>Hymenobacter</taxon>
    </lineage>
</organism>
<evidence type="ECO:0000313" key="3">
    <source>
        <dbReference type="EMBL" id="SMB98635.1"/>
    </source>
</evidence>
<keyword evidence="2" id="KW-0378">Hydrolase</keyword>
<dbReference type="AlphaFoldDB" id="A0A1W1VZ45"/>
<dbReference type="OrthoDB" id="9807041at2"/>
<evidence type="ECO:0008006" key="5">
    <source>
        <dbReference type="Google" id="ProtNLM"/>
    </source>
</evidence>
<dbReference type="Proteomes" id="UP000192266">
    <property type="component" value="Unassembled WGS sequence"/>
</dbReference>
<dbReference type="Gene3D" id="3.40.50.1110">
    <property type="entry name" value="SGNH hydrolase"/>
    <property type="match status" value="1"/>
</dbReference>
<accession>A0A1W1VZ45</accession>
<evidence type="ECO:0000256" key="2">
    <source>
        <dbReference type="ARBA" id="ARBA00022801"/>
    </source>
</evidence>
<gene>
    <name evidence="3" type="ORF">SAMN00120144_3915</name>
</gene>
<evidence type="ECO:0000256" key="1">
    <source>
        <dbReference type="ARBA" id="ARBA00008668"/>
    </source>
</evidence>
<dbReference type="InterPro" id="IPR036514">
    <property type="entry name" value="SGNH_hydro_sf"/>
</dbReference>
<protein>
    <recommendedName>
        <fullName evidence="5">Lipolytic protein G-D-S-L family</fullName>
    </recommendedName>
</protein>
<dbReference type="GO" id="GO:0016788">
    <property type="term" value="F:hydrolase activity, acting on ester bonds"/>
    <property type="evidence" value="ECO:0007669"/>
    <property type="project" value="UniProtKB-ARBA"/>
</dbReference>
<dbReference type="PANTHER" id="PTHR43695">
    <property type="entry name" value="PUTATIVE (AFU_ORTHOLOGUE AFUA_2G17250)-RELATED"/>
    <property type="match status" value="1"/>
</dbReference>
<reference evidence="3 4" key="1">
    <citation type="submission" date="2017-04" db="EMBL/GenBank/DDBJ databases">
        <authorList>
            <person name="Afonso C.L."/>
            <person name="Miller P.J."/>
            <person name="Scott M.A."/>
            <person name="Spackman E."/>
            <person name="Goraichik I."/>
            <person name="Dimitrov K.M."/>
            <person name="Suarez D.L."/>
            <person name="Swayne D.E."/>
        </authorList>
    </citation>
    <scope>NUCLEOTIDE SEQUENCE [LARGE SCALE GENOMIC DNA]</scope>
    <source>
        <strain evidence="3 4">DSM 11622</strain>
    </source>
</reference>
<name>A0A1W1VZ45_9BACT</name>
<evidence type="ECO:0000313" key="4">
    <source>
        <dbReference type="Proteomes" id="UP000192266"/>
    </source>
</evidence>
<comment type="similarity">
    <text evidence="1">Belongs to the 'GDSL' lipolytic enzyme family.</text>
</comment>
<dbReference type="STRING" id="645990.SAMN00120144_3915"/>
<dbReference type="PANTHER" id="PTHR43695:SF1">
    <property type="entry name" value="RHAMNOGALACTURONAN ACETYLESTERASE"/>
    <property type="match status" value="1"/>
</dbReference>
<keyword evidence="4" id="KW-1185">Reference proteome</keyword>
<proteinExistence type="inferred from homology"/>